<dbReference type="PROSITE" id="PS50075">
    <property type="entry name" value="CARRIER"/>
    <property type="match status" value="1"/>
</dbReference>
<reference evidence="2 3" key="1">
    <citation type="submission" date="2020-08" db="EMBL/GenBank/DDBJ databases">
        <title>Genomic Encyclopedia of Type Strains, Phase IV (KMG-IV): sequencing the most valuable type-strain genomes for metagenomic binning, comparative biology and taxonomic classification.</title>
        <authorList>
            <person name="Goeker M."/>
        </authorList>
    </citation>
    <scope>NUCLEOTIDE SEQUENCE [LARGE SCALE GENOMIC DNA]</scope>
    <source>
        <strain evidence="2 3">DSM 29781</strain>
    </source>
</reference>
<dbReference type="EMBL" id="JACHGB010000009">
    <property type="protein sequence ID" value="MBB5273897.1"/>
    <property type="molecule type" value="Genomic_DNA"/>
</dbReference>
<sequence>MSSPSLDTALRGILESAIGKRAVPAQLSDSTQLLGAIPELDSMAVLGILTQIQDDFGCQIEDDEVSGEIFETFGDLKRFVESKLG</sequence>
<evidence type="ECO:0000313" key="3">
    <source>
        <dbReference type="Proteomes" id="UP000532440"/>
    </source>
</evidence>
<protein>
    <submittedName>
        <fullName evidence="2">Acyl carrier protein</fullName>
    </submittedName>
</protein>
<dbReference type="RefSeq" id="WP_183970752.1">
    <property type="nucleotide sequence ID" value="NZ_BAABEW010000005.1"/>
</dbReference>
<evidence type="ECO:0000259" key="1">
    <source>
        <dbReference type="PROSITE" id="PS50075"/>
    </source>
</evidence>
<name>A0A7W8MAN8_9BURK</name>
<dbReference type="SUPFAM" id="SSF47336">
    <property type="entry name" value="ACP-like"/>
    <property type="match status" value="1"/>
</dbReference>
<dbReference type="Proteomes" id="UP000532440">
    <property type="component" value="Unassembled WGS sequence"/>
</dbReference>
<proteinExistence type="predicted"/>
<dbReference type="InterPro" id="IPR036736">
    <property type="entry name" value="ACP-like_sf"/>
</dbReference>
<feature type="domain" description="Carrier" evidence="1">
    <location>
        <begin position="4"/>
        <end position="84"/>
    </location>
</feature>
<dbReference type="Gene3D" id="1.10.1200.10">
    <property type="entry name" value="ACP-like"/>
    <property type="match status" value="1"/>
</dbReference>
<gene>
    <name evidence="2" type="ORF">HNQ70_003929</name>
</gene>
<keyword evidence="3" id="KW-1185">Reference proteome</keyword>
<dbReference type="AlphaFoldDB" id="A0A7W8MAN8"/>
<evidence type="ECO:0000313" key="2">
    <source>
        <dbReference type="EMBL" id="MBB5273897.1"/>
    </source>
</evidence>
<comment type="caution">
    <text evidence="2">The sequence shown here is derived from an EMBL/GenBank/DDBJ whole genome shotgun (WGS) entry which is preliminary data.</text>
</comment>
<organism evidence="2 3">
    <name type="scientific">Quisquiliibacterium transsilvanicum</name>
    <dbReference type="NCBI Taxonomy" id="1549638"/>
    <lineage>
        <taxon>Bacteria</taxon>
        <taxon>Pseudomonadati</taxon>
        <taxon>Pseudomonadota</taxon>
        <taxon>Betaproteobacteria</taxon>
        <taxon>Burkholderiales</taxon>
        <taxon>Burkholderiaceae</taxon>
        <taxon>Quisquiliibacterium</taxon>
    </lineage>
</organism>
<accession>A0A7W8MAN8</accession>
<dbReference type="InterPro" id="IPR009081">
    <property type="entry name" value="PP-bd_ACP"/>
</dbReference>